<dbReference type="EMBL" id="LR798430">
    <property type="protein sequence ID" value="CAB5231262.1"/>
    <property type="molecule type" value="Genomic_DNA"/>
</dbReference>
<evidence type="ECO:0000313" key="1">
    <source>
        <dbReference type="EMBL" id="CAB4185660.1"/>
    </source>
</evidence>
<evidence type="ECO:0000313" key="3">
    <source>
        <dbReference type="EMBL" id="CAB4217245.1"/>
    </source>
</evidence>
<gene>
    <name evidence="1" type="ORF">UFOVP1127_117</name>
    <name evidence="2" type="ORF">UFOVP1242_93</name>
    <name evidence="3" type="ORF">UFOVP1492_17</name>
    <name evidence="4" type="ORF">UFOVP1580_46</name>
</gene>
<accession>A0A6J5QMI5</accession>
<dbReference type="EMBL" id="LR797197">
    <property type="protein sequence ID" value="CAB4193510.1"/>
    <property type="molecule type" value="Genomic_DNA"/>
</dbReference>
<protein>
    <submittedName>
        <fullName evidence="1">Uncharacterized protein</fullName>
    </submittedName>
</protein>
<sequence length="119" mass="13718">MRRIGTDISLEVCRAEGYMTMMIASNEKEPLDSDKFYEFGKTLTNYASDTPGLFNKYYNGSHSANTLWEMYQKEKEGIDEFVGQERYGDRPFPTDVYDLLNLASDVESYMGEVIDNYGQ</sequence>
<name>A0A6J5QMI5_9CAUD</name>
<dbReference type="EMBL" id="LR797075">
    <property type="protein sequence ID" value="CAB4185660.1"/>
    <property type="molecule type" value="Genomic_DNA"/>
</dbReference>
<evidence type="ECO:0000313" key="2">
    <source>
        <dbReference type="EMBL" id="CAB4193510.1"/>
    </source>
</evidence>
<dbReference type="EMBL" id="LR797450">
    <property type="protein sequence ID" value="CAB4217245.1"/>
    <property type="molecule type" value="Genomic_DNA"/>
</dbReference>
<reference evidence="1" key="1">
    <citation type="submission" date="2020-05" db="EMBL/GenBank/DDBJ databases">
        <authorList>
            <person name="Chiriac C."/>
            <person name="Salcher M."/>
            <person name="Ghai R."/>
            <person name="Kavagutti S V."/>
        </authorList>
    </citation>
    <scope>NUCLEOTIDE SEQUENCE</scope>
</reference>
<evidence type="ECO:0000313" key="4">
    <source>
        <dbReference type="EMBL" id="CAB5231262.1"/>
    </source>
</evidence>
<organism evidence="1">
    <name type="scientific">uncultured Caudovirales phage</name>
    <dbReference type="NCBI Taxonomy" id="2100421"/>
    <lineage>
        <taxon>Viruses</taxon>
        <taxon>Duplodnaviria</taxon>
        <taxon>Heunggongvirae</taxon>
        <taxon>Uroviricota</taxon>
        <taxon>Caudoviricetes</taxon>
        <taxon>Peduoviridae</taxon>
        <taxon>Maltschvirus</taxon>
        <taxon>Maltschvirus maltsch</taxon>
    </lineage>
</organism>
<proteinExistence type="predicted"/>